<feature type="active site" description="Proton acceptor" evidence="5">
    <location>
        <position position="41"/>
    </location>
</feature>
<dbReference type="InterPro" id="IPR006710">
    <property type="entry name" value="Glyco_hydro_43"/>
</dbReference>
<dbReference type="GO" id="GO:0004553">
    <property type="term" value="F:hydrolase activity, hydrolyzing O-glycosyl compounds"/>
    <property type="evidence" value="ECO:0007669"/>
    <property type="project" value="InterPro"/>
</dbReference>
<dbReference type="InterPro" id="IPR050727">
    <property type="entry name" value="GH43_arabinanases"/>
</dbReference>
<proteinExistence type="inferred from homology"/>
<dbReference type="Gene3D" id="2.115.10.20">
    <property type="entry name" value="Glycosyl hydrolase domain, family 43"/>
    <property type="match status" value="1"/>
</dbReference>
<dbReference type="AlphaFoldDB" id="A0A5B3GZA3"/>
<sequence length="335" mass="37670">MNHKFILYTFALLFAACGNSPKRGGTTTIYTNPVITADAPDPSVIRTDDGSYYLYATGHGYSIFRSEDLVTWERVGTAFSDQTWPSAIRNGRRGDLWAPEICRINDKYVLFYTLWFGDVKYSVIGYAVADRPEGPFADRGVLVDSQQIGVEQSIDQYYYEENGKSYLFWGSFRNLYVMELDVTDDARIAPKSETKRLFAGTAFEGTNIYKRDEWYYFFASTGDFAGGAESTYQTVVARSRNLLGPYVDKQGRTTLDNGYEVILRRNDKFAGPGHNAGLIEDAAGRTWMFYHAYDCSCPEQGRLGMLDEVCWDDEGWPYIGNGSPSSNAAAPSVEK</sequence>
<dbReference type="Pfam" id="PF04616">
    <property type="entry name" value="Glyco_hydro_43"/>
    <property type="match status" value="1"/>
</dbReference>
<dbReference type="GO" id="GO:0005975">
    <property type="term" value="P:carbohydrate metabolic process"/>
    <property type="evidence" value="ECO:0007669"/>
    <property type="project" value="InterPro"/>
</dbReference>
<comment type="caution">
    <text evidence="8">The sequence shown here is derived from an EMBL/GenBank/DDBJ whole genome shotgun (WGS) entry which is preliminary data.</text>
</comment>
<evidence type="ECO:0000313" key="8">
    <source>
        <dbReference type="EMBL" id="KAA2378602.1"/>
    </source>
</evidence>
<evidence type="ECO:0000313" key="9">
    <source>
        <dbReference type="Proteomes" id="UP000322940"/>
    </source>
</evidence>
<comment type="similarity">
    <text evidence="2 7">Belongs to the glycosyl hydrolase 43 family.</text>
</comment>
<dbReference type="RefSeq" id="WP_130065135.1">
    <property type="nucleotide sequence ID" value="NZ_RCXC01000008.1"/>
</dbReference>
<evidence type="ECO:0000256" key="7">
    <source>
        <dbReference type="RuleBase" id="RU361187"/>
    </source>
</evidence>
<organism evidence="8 9">
    <name type="scientific">Alistipes onderdonkii</name>
    <dbReference type="NCBI Taxonomy" id="328813"/>
    <lineage>
        <taxon>Bacteria</taxon>
        <taxon>Pseudomonadati</taxon>
        <taxon>Bacteroidota</taxon>
        <taxon>Bacteroidia</taxon>
        <taxon>Bacteroidales</taxon>
        <taxon>Rikenellaceae</taxon>
        <taxon>Alistipes</taxon>
    </lineage>
</organism>
<reference evidence="8 9" key="1">
    <citation type="journal article" date="2019" name="Nat. Med.">
        <title>A library of human gut bacterial isolates paired with longitudinal multiomics data enables mechanistic microbiome research.</title>
        <authorList>
            <person name="Poyet M."/>
            <person name="Groussin M."/>
            <person name="Gibbons S.M."/>
            <person name="Avila-Pacheco J."/>
            <person name="Jiang X."/>
            <person name="Kearney S.M."/>
            <person name="Perrotta A.R."/>
            <person name="Berdy B."/>
            <person name="Zhao S."/>
            <person name="Lieberman T.D."/>
            <person name="Swanson P.K."/>
            <person name="Smith M."/>
            <person name="Roesemann S."/>
            <person name="Alexander J.E."/>
            <person name="Rich S.A."/>
            <person name="Livny J."/>
            <person name="Vlamakis H."/>
            <person name="Clish C."/>
            <person name="Bullock K."/>
            <person name="Deik A."/>
            <person name="Scott J."/>
            <person name="Pierce K.A."/>
            <person name="Xavier R.J."/>
            <person name="Alm E.J."/>
        </authorList>
    </citation>
    <scope>NUCLEOTIDE SEQUENCE [LARGE SCALE GENOMIC DNA]</scope>
    <source>
        <strain evidence="8 9">BIOML-A266</strain>
    </source>
</reference>
<keyword evidence="3 7" id="KW-0378">Hydrolase</keyword>
<evidence type="ECO:0000256" key="5">
    <source>
        <dbReference type="PIRSR" id="PIRSR606710-1"/>
    </source>
</evidence>
<dbReference type="InterPro" id="IPR023296">
    <property type="entry name" value="Glyco_hydro_beta-prop_sf"/>
</dbReference>
<accession>A0A5B3GZA3</accession>
<evidence type="ECO:0000256" key="6">
    <source>
        <dbReference type="PIRSR" id="PIRSR606710-2"/>
    </source>
</evidence>
<evidence type="ECO:0000256" key="2">
    <source>
        <dbReference type="ARBA" id="ARBA00009865"/>
    </source>
</evidence>
<dbReference type="SUPFAM" id="SSF75005">
    <property type="entry name" value="Arabinanase/levansucrase/invertase"/>
    <property type="match status" value="1"/>
</dbReference>
<comment type="pathway">
    <text evidence="1">Glycan metabolism; L-arabinan degradation.</text>
</comment>
<name>A0A5B3GZA3_9BACT</name>
<dbReference type="PANTHER" id="PTHR43301">
    <property type="entry name" value="ARABINAN ENDO-1,5-ALPHA-L-ARABINOSIDASE"/>
    <property type="match status" value="1"/>
</dbReference>
<evidence type="ECO:0000256" key="1">
    <source>
        <dbReference type="ARBA" id="ARBA00004834"/>
    </source>
</evidence>
<dbReference type="EMBL" id="VVXH01000007">
    <property type="protein sequence ID" value="KAA2378602.1"/>
    <property type="molecule type" value="Genomic_DNA"/>
</dbReference>
<dbReference type="Proteomes" id="UP000322940">
    <property type="component" value="Unassembled WGS sequence"/>
</dbReference>
<dbReference type="PROSITE" id="PS51257">
    <property type="entry name" value="PROKAR_LIPOPROTEIN"/>
    <property type="match status" value="1"/>
</dbReference>
<keyword evidence="4 7" id="KW-0326">Glycosidase</keyword>
<feature type="active site" description="Proton donor" evidence="5">
    <location>
        <position position="204"/>
    </location>
</feature>
<protein>
    <submittedName>
        <fullName evidence="8">Family 43 glycosylhydrolase</fullName>
    </submittedName>
</protein>
<feature type="site" description="Important for catalytic activity, responsible for pKa modulation of the active site Glu and correct orientation of both the proton donor and substrate" evidence="6">
    <location>
        <position position="155"/>
    </location>
</feature>
<gene>
    <name evidence="8" type="ORF">F2Y10_09285</name>
</gene>
<dbReference type="PANTHER" id="PTHR43301:SF3">
    <property type="entry name" value="ARABINAN ENDO-1,5-ALPHA-L-ARABINOSIDASE A-RELATED"/>
    <property type="match status" value="1"/>
</dbReference>
<evidence type="ECO:0000256" key="4">
    <source>
        <dbReference type="ARBA" id="ARBA00023295"/>
    </source>
</evidence>
<evidence type="ECO:0000256" key="3">
    <source>
        <dbReference type="ARBA" id="ARBA00022801"/>
    </source>
</evidence>